<feature type="domain" description="PUM-HD" evidence="4">
    <location>
        <begin position="1"/>
        <end position="314"/>
    </location>
</feature>
<name>A0A0N1I8V0_LEPSE</name>
<dbReference type="PROSITE" id="PS50303">
    <property type="entry name" value="PUM_HD"/>
    <property type="match status" value="1"/>
</dbReference>
<dbReference type="SUPFAM" id="SSF48371">
    <property type="entry name" value="ARM repeat"/>
    <property type="match status" value="1"/>
</dbReference>
<accession>A0A0N1I8V0</accession>
<dbReference type="InterPro" id="IPR033133">
    <property type="entry name" value="PUM-HD"/>
</dbReference>
<feature type="repeat" description="Pumilio" evidence="2">
    <location>
        <begin position="155"/>
        <end position="191"/>
    </location>
</feature>
<organism evidence="5 6">
    <name type="scientific">Leptomonas seymouri</name>
    <dbReference type="NCBI Taxonomy" id="5684"/>
    <lineage>
        <taxon>Eukaryota</taxon>
        <taxon>Discoba</taxon>
        <taxon>Euglenozoa</taxon>
        <taxon>Kinetoplastea</taxon>
        <taxon>Metakinetoplastina</taxon>
        <taxon>Trypanosomatida</taxon>
        <taxon>Trypanosomatidae</taxon>
        <taxon>Leishmaniinae</taxon>
        <taxon>Leptomonas</taxon>
    </lineage>
</organism>
<dbReference type="InterPro" id="IPR001313">
    <property type="entry name" value="Pumilio_RNA-bd_rpt"/>
</dbReference>
<dbReference type="InterPro" id="IPR011989">
    <property type="entry name" value="ARM-like"/>
</dbReference>
<comment type="caution">
    <text evidence="5">The sequence shown here is derived from an EMBL/GenBank/DDBJ whole genome shotgun (WGS) entry which is preliminary data.</text>
</comment>
<sequence>MNALSSVQKLQGNSVDENGISTLGVLGPRPCDGGSDAFALTNTGGSGGFTGTRLLSQSLCMQTDTPTAEPGPRRPTPSGVESQRAPICPTVDELCTLCADMELMLFQDKGGCPWTLIRVLAANAPFLAVTRRGCPAFMRVFQHVDATRRLALVGQLLPALLPLSLDAYANYAVQCIIEHTDVSVIAQYVLSQLAGHLLMMSCDKFASNVVEKVVRVCGGDVQVRQLLLTELIYDPVALRRLVDDIYGNFVLQSAVSTIAALSELGIVIRCLNAPLVNSPFATNILAKVNARRRELTASMLPVPQLPLPLLQPIACSLPLCSAPPSGLVSTPTPAAITQLASSSNPSLVFLDGPDLHRGASRLGGGRYRHSPYSMEHSGLGAVDTPLLLLCQLQPPSMAF</sequence>
<evidence type="ECO:0000313" key="6">
    <source>
        <dbReference type="Proteomes" id="UP000038009"/>
    </source>
</evidence>
<evidence type="ECO:0000313" key="5">
    <source>
        <dbReference type="EMBL" id="KPI88172.1"/>
    </source>
</evidence>
<dbReference type="PANTHER" id="PTHR12537:SF50">
    <property type="entry name" value="RNA BINDING PROTEIN, PUTATIVE-RELATED"/>
    <property type="match status" value="1"/>
</dbReference>
<reference evidence="5 6" key="1">
    <citation type="journal article" date="2015" name="PLoS Pathog.">
        <title>Leptomonas seymouri: Adaptations to the Dixenous Life Cycle Analyzed by Genome Sequencing, Transcriptome Profiling and Co-infection with Leishmania donovani.</title>
        <authorList>
            <person name="Kraeva N."/>
            <person name="Butenko A."/>
            <person name="Hlavacova J."/>
            <person name="Kostygov A."/>
            <person name="Myskova J."/>
            <person name="Grybchuk D."/>
            <person name="Lestinova T."/>
            <person name="Votypka J."/>
            <person name="Volf P."/>
            <person name="Opperdoes F."/>
            <person name="Flegontov P."/>
            <person name="Lukes J."/>
            <person name="Yurchenko V."/>
        </authorList>
    </citation>
    <scope>NUCLEOTIDE SEQUENCE [LARGE SCALE GENOMIC DNA]</scope>
    <source>
        <strain evidence="5 6">ATCC 30220</strain>
    </source>
</reference>
<dbReference type="InterPro" id="IPR016024">
    <property type="entry name" value="ARM-type_fold"/>
</dbReference>
<protein>
    <submittedName>
        <fullName evidence="5">Putative pumilio/PUF RNA binding protein 9</fullName>
    </submittedName>
</protein>
<feature type="repeat" description="Pumilio" evidence="2">
    <location>
        <begin position="192"/>
        <end position="229"/>
    </location>
</feature>
<dbReference type="OrthoDB" id="668540at2759"/>
<dbReference type="GO" id="GO:0010608">
    <property type="term" value="P:post-transcriptional regulation of gene expression"/>
    <property type="evidence" value="ECO:0007669"/>
    <property type="project" value="TreeGrafter"/>
</dbReference>
<gene>
    <name evidence="5" type="ORF">ABL78_2749</name>
</gene>
<evidence type="ECO:0000259" key="4">
    <source>
        <dbReference type="PROSITE" id="PS50303"/>
    </source>
</evidence>
<dbReference type="SMART" id="SM00025">
    <property type="entry name" value="Pumilio"/>
    <property type="match status" value="3"/>
</dbReference>
<evidence type="ECO:0000256" key="1">
    <source>
        <dbReference type="ARBA" id="ARBA00022737"/>
    </source>
</evidence>
<dbReference type="Pfam" id="PF00806">
    <property type="entry name" value="PUF"/>
    <property type="match status" value="2"/>
</dbReference>
<dbReference type="PANTHER" id="PTHR12537">
    <property type="entry name" value="RNA BINDING PROTEIN PUMILIO-RELATED"/>
    <property type="match status" value="1"/>
</dbReference>
<dbReference type="GO" id="GO:0005737">
    <property type="term" value="C:cytoplasm"/>
    <property type="evidence" value="ECO:0007669"/>
    <property type="project" value="TreeGrafter"/>
</dbReference>
<dbReference type="EMBL" id="LJSK01000059">
    <property type="protein sequence ID" value="KPI88172.1"/>
    <property type="molecule type" value="Genomic_DNA"/>
</dbReference>
<dbReference type="OMA" id="CADMELM"/>
<dbReference type="PROSITE" id="PS50302">
    <property type="entry name" value="PUM"/>
    <property type="match status" value="2"/>
</dbReference>
<dbReference type="GO" id="GO:0003729">
    <property type="term" value="F:mRNA binding"/>
    <property type="evidence" value="ECO:0007669"/>
    <property type="project" value="TreeGrafter"/>
</dbReference>
<dbReference type="Gene3D" id="1.25.10.10">
    <property type="entry name" value="Leucine-rich Repeat Variant"/>
    <property type="match status" value="1"/>
</dbReference>
<keyword evidence="6" id="KW-1185">Reference proteome</keyword>
<dbReference type="Proteomes" id="UP000038009">
    <property type="component" value="Unassembled WGS sequence"/>
</dbReference>
<feature type="region of interest" description="Disordered" evidence="3">
    <location>
        <begin position="63"/>
        <end position="83"/>
    </location>
</feature>
<evidence type="ECO:0000256" key="3">
    <source>
        <dbReference type="SAM" id="MobiDB-lite"/>
    </source>
</evidence>
<proteinExistence type="predicted"/>
<evidence type="ECO:0000256" key="2">
    <source>
        <dbReference type="PROSITE-ProRule" id="PRU00317"/>
    </source>
</evidence>
<keyword evidence="1" id="KW-0677">Repeat</keyword>
<dbReference type="VEuPathDB" id="TriTrypDB:Lsey_0059_0200"/>
<dbReference type="AlphaFoldDB" id="A0A0N1I8V0"/>